<feature type="chain" id="PRO_5046552157" evidence="1">
    <location>
        <begin position="19"/>
        <end position="293"/>
    </location>
</feature>
<keyword evidence="1" id="KW-0732">Signal</keyword>
<comment type="caution">
    <text evidence="2">The sequence shown here is derived from an EMBL/GenBank/DDBJ whole genome shotgun (WGS) entry which is preliminary data.</text>
</comment>
<dbReference type="Proteomes" id="UP001354971">
    <property type="component" value="Unassembled WGS sequence"/>
</dbReference>
<dbReference type="InterPro" id="IPR036249">
    <property type="entry name" value="Thioredoxin-like_sf"/>
</dbReference>
<protein>
    <submittedName>
        <fullName evidence="2">Thioredoxin family protein</fullName>
    </submittedName>
</protein>
<dbReference type="EMBL" id="JAZDRP010000003">
    <property type="protein sequence ID" value="MEE2525967.1"/>
    <property type="molecule type" value="Genomic_DNA"/>
</dbReference>
<evidence type="ECO:0000256" key="1">
    <source>
        <dbReference type="SAM" id="SignalP"/>
    </source>
</evidence>
<name>A0ABU7LPY9_9PROT</name>
<reference evidence="2 3" key="1">
    <citation type="submission" date="2024-01" db="EMBL/GenBank/DDBJ databases">
        <title>Hyphobacterium bacterium isolated from marine sediment.</title>
        <authorList>
            <person name="Zhao S."/>
        </authorList>
    </citation>
    <scope>NUCLEOTIDE SEQUENCE [LARGE SCALE GENOMIC DNA]</scope>
    <source>
        <strain evidence="3">HN65</strain>
    </source>
</reference>
<accession>A0ABU7LPY9</accession>
<organism evidence="2 3">
    <name type="scientific">Hyphobacterium lacteum</name>
    <dbReference type="NCBI Taxonomy" id="3116575"/>
    <lineage>
        <taxon>Bacteria</taxon>
        <taxon>Pseudomonadati</taxon>
        <taxon>Pseudomonadota</taxon>
        <taxon>Alphaproteobacteria</taxon>
        <taxon>Maricaulales</taxon>
        <taxon>Maricaulaceae</taxon>
        <taxon>Hyphobacterium</taxon>
    </lineage>
</organism>
<proteinExistence type="predicted"/>
<sequence length="293" mass="32886">MRFLLLPLILLLTGPAFAEGGHAQPFSSEADARAEVEAAIARAEENGTRALLVFGANWCHDSIGLSDHFAQDDMQEILFENFELVLVDVGWRDRNLDIARDYGAWTIYGTPTVLIVDPELGLINADTMHTWHWAYSRPHDDVVRYFRQMAFVRPGGGVVENTRTYAGLESEIAAWEAREGARLTRAYATLQEWQASLAWAFEAAGNDEEATRLVELYHSVEADIDHHRGRMREDRNALYSQARELVRDAILDQSGALTPEAATALDAASPELHLDFPDYGPVLFPWEDEGWSL</sequence>
<gene>
    <name evidence="2" type="ORF">V0U79_06280</name>
</gene>
<dbReference type="RefSeq" id="WP_330198626.1">
    <property type="nucleotide sequence ID" value="NZ_JAZDRP010000003.1"/>
</dbReference>
<evidence type="ECO:0000313" key="2">
    <source>
        <dbReference type="EMBL" id="MEE2525967.1"/>
    </source>
</evidence>
<keyword evidence="3" id="KW-1185">Reference proteome</keyword>
<evidence type="ECO:0000313" key="3">
    <source>
        <dbReference type="Proteomes" id="UP001354971"/>
    </source>
</evidence>
<dbReference type="SUPFAM" id="SSF52833">
    <property type="entry name" value="Thioredoxin-like"/>
    <property type="match status" value="1"/>
</dbReference>
<feature type="signal peptide" evidence="1">
    <location>
        <begin position="1"/>
        <end position="18"/>
    </location>
</feature>
<dbReference type="Gene3D" id="3.40.30.10">
    <property type="entry name" value="Glutaredoxin"/>
    <property type="match status" value="1"/>
</dbReference>
<dbReference type="Pfam" id="PF13899">
    <property type="entry name" value="Thioredoxin_7"/>
    <property type="match status" value="1"/>
</dbReference>